<gene>
    <name evidence="1" type="ORF">LC087_01845</name>
</gene>
<dbReference type="Gene3D" id="3.40.50.720">
    <property type="entry name" value="NAD(P)-binding Rossmann-like Domain"/>
    <property type="match status" value="1"/>
</dbReference>
<dbReference type="PANTHER" id="PTHR11695">
    <property type="entry name" value="ALCOHOL DEHYDROGENASE RELATED"/>
    <property type="match status" value="1"/>
</dbReference>
<organism evidence="1 2">
    <name type="scientific">Bacillus carboniphilus</name>
    <dbReference type="NCBI Taxonomy" id="86663"/>
    <lineage>
        <taxon>Bacteria</taxon>
        <taxon>Bacillati</taxon>
        <taxon>Bacillota</taxon>
        <taxon>Bacilli</taxon>
        <taxon>Bacillales</taxon>
        <taxon>Bacillaceae</taxon>
        <taxon>Bacillus</taxon>
    </lineage>
</organism>
<reference evidence="1 2" key="1">
    <citation type="submission" date="2023-06" db="EMBL/GenBank/DDBJ databases">
        <title>Five Gram-positive bacteria isolated from mangrove sediments in Shenzhen, Guangdong, China.</title>
        <authorList>
            <person name="Yu S."/>
            <person name="Zheng W."/>
            <person name="Huang Y."/>
        </authorList>
    </citation>
    <scope>NUCLEOTIDE SEQUENCE [LARGE SCALE GENOMIC DNA]</scope>
    <source>
        <strain evidence="1 2">SaN35-3</strain>
    </source>
</reference>
<dbReference type="EMBL" id="CP129013">
    <property type="protein sequence ID" value="WLR42987.1"/>
    <property type="molecule type" value="Genomic_DNA"/>
</dbReference>
<dbReference type="Proteomes" id="UP001197974">
    <property type="component" value="Chromosome"/>
</dbReference>
<evidence type="ECO:0000313" key="1">
    <source>
        <dbReference type="EMBL" id="WLR42987.1"/>
    </source>
</evidence>
<dbReference type="RefSeq" id="WP_306019841.1">
    <property type="nucleotide sequence ID" value="NZ_CP129013.1"/>
</dbReference>
<proteinExistence type="predicted"/>
<dbReference type="PANTHER" id="PTHR11695:SF294">
    <property type="entry name" value="RETICULON-4-INTERACTING PROTEIN 1, MITOCHONDRIAL"/>
    <property type="match status" value="1"/>
</dbReference>
<evidence type="ECO:0000313" key="2">
    <source>
        <dbReference type="Proteomes" id="UP001197974"/>
    </source>
</evidence>
<dbReference type="Pfam" id="PF13602">
    <property type="entry name" value="ADH_zinc_N_2"/>
    <property type="match status" value="1"/>
</dbReference>
<name>A0ABY9JUD8_9BACI</name>
<sequence>MQRSNQYDVIFDVIANTSYNKCKRKLTRNGIYISNIATVRTIFGSLLHPVKKIMGIRKKQTYNWVKPEGENLEKISKLIQRGFVKPIVDKVFPLSEVRQAQEYCETGQKRGKVVLKI</sequence>
<keyword evidence="2" id="KW-1185">Reference proteome</keyword>
<dbReference type="Gene3D" id="3.90.180.10">
    <property type="entry name" value="Medium-chain alcohol dehydrogenases, catalytic domain"/>
    <property type="match status" value="1"/>
</dbReference>
<accession>A0ABY9JUD8</accession>
<protein>
    <submittedName>
        <fullName evidence="1">Zinc-binding dehydrogenase</fullName>
    </submittedName>
</protein>
<dbReference type="InterPro" id="IPR050700">
    <property type="entry name" value="YIM1/Zinc_Alcohol_DH_Fams"/>
</dbReference>